<evidence type="ECO:0000313" key="1">
    <source>
        <dbReference type="EMBL" id="KAH3890432.1"/>
    </source>
</evidence>
<name>A0A9D4S5A6_DREPO</name>
<dbReference type="Gene3D" id="3.40.50.300">
    <property type="entry name" value="P-loop containing nucleotide triphosphate hydrolases"/>
    <property type="match status" value="1"/>
</dbReference>
<dbReference type="Proteomes" id="UP000828390">
    <property type="component" value="Unassembled WGS sequence"/>
</dbReference>
<sequence length="506" mass="57433">MDEPGELNVLEELKNKLDSELDTCQRYQILQLMKRHLGPVYGEFLAREDDWSPSELLDYLENNMLESQALTILSHIFSEMRLHNTTTYEPFIDYINKYFEAKGCFYHDDLIGRKKELEDIKMEIGTRKGVWVYGQGGLGKTTLVNEVCTRMKNVKKTLVKKVNLKQTQFLSTMMKLIIKQFNASFNEDVEEDLSIETVTVCLKETLNKECLTSTIEAGYLNANIAFQNIKAKNLKFLIIFTKNTSLWTKFHFIVQFANLCVHPKWIYIVMLKKCNFPPHEATVNAMLANNENVNENASLIKNVNPYVPTSLDIVRFSIEDSCLIFNSRRKSSDILKSAMESSGLKTNSIHSTPTVDILPEMLGEHDLSPFDFPESPLHSSNKRILCPTKSPWSVSSMSSSSSSSTSTCDTCINDLKSEILELKSAVHTMGLALGQLVDELREFKAEKRAVVPAFVVPPIQNRKENEPVIVRRPTVITSHLLRVHEVEGIILTGNKCGGHHCSRQSQ</sequence>
<protein>
    <recommendedName>
        <fullName evidence="3">NB-ARC domain-containing protein</fullName>
    </recommendedName>
</protein>
<dbReference type="InterPro" id="IPR027417">
    <property type="entry name" value="P-loop_NTPase"/>
</dbReference>
<evidence type="ECO:0008006" key="3">
    <source>
        <dbReference type="Google" id="ProtNLM"/>
    </source>
</evidence>
<organism evidence="1 2">
    <name type="scientific">Dreissena polymorpha</name>
    <name type="common">Zebra mussel</name>
    <name type="synonym">Mytilus polymorpha</name>
    <dbReference type="NCBI Taxonomy" id="45954"/>
    <lineage>
        <taxon>Eukaryota</taxon>
        <taxon>Metazoa</taxon>
        <taxon>Spiralia</taxon>
        <taxon>Lophotrochozoa</taxon>
        <taxon>Mollusca</taxon>
        <taxon>Bivalvia</taxon>
        <taxon>Autobranchia</taxon>
        <taxon>Heteroconchia</taxon>
        <taxon>Euheterodonta</taxon>
        <taxon>Imparidentia</taxon>
        <taxon>Neoheterodontei</taxon>
        <taxon>Myida</taxon>
        <taxon>Dreissenoidea</taxon>
        <taxon>Dreissenidae</taxon>
        <taxon>Dreissena</taxon>
    </lineage>
</organism>
<dbReference type="EMBL" id="JAIWYP010000001">
    <property type="protein sequence ID" value="KAH3890432.1"/>
    <property type="molecule type" value="Genomic_DNA"/>
</dbReference>
<reference evidence="1" key="1">
    <citation type="journal article" date="2019" name="bioRxiv">
        <title>The Genome of the Zebra Mussel, Dreissena polymorpha: A Resource for Invasive Species Research.</title>
        <authorList>
            <person name="McCartney M.A."/>
            <person name="Auch B."/>
            <person name="Kono T."/>
            <person name="Mallez S."/>
            <person name="Zhang Y."/>
            <person name="Obille A."/>
            <person name="Becker A."/>
            <person name="Abrahante J.E."/>
            <person name="Garbe J."/>
            <person name="Badalamenti J.P."/>
            <person name="Herman A."/>
            <person name="Mangelson H."/>
            <person name="Liachko I."/>
            <person name="Sullivan S."/>
            <person name="Sone E.D."/>
            <person name="Koren S."/>
            <person name="Silverstein K.A.T."/>
            <person name="Beckman K.B."/>
            <person name="Gohl D.M."/>
        </authorList>
    </citation>
    <scope>NUCLEOTIDE SEQUENCE</scope>
    <source>
        <strain evidence="1">Duluth1</strain>
        <tissue evidence="1">Whole animal</tissue>
    </source>
</reference>
<keyword evidence="2" id="KW-1185">Reference proteome</keyword>
<evidence type="ECO:0000313" key="2">
    <source>
        <dbReference type="Proteomes" id="UP000828390"/>
    </source>
</evidence>
<dbReference type="SUPFAM" id="SSF52540">
    <property type="entry name" value="P-loop containing nucleoside triphosphate hydrolases"/>
    <property type="match status" value="1"/>
</dbReference>
<proteinExistence type="predicted"/>
<accession>A0A9D4S5A6</accession>
<dbReference type="AlphaFoldDB" id="A0A9D4S5A6"/>
<comment type="caution">
    <text evidence="1">The sequence shown here is derived from an EMBL/GenBank/DDBJ whole genome shotgun (WGS) entry which is preliminary data.</text>
</comment>
<reference evidence="1" key="2">
    <citation type="submission" date="2020-11" db="EMBL/GenBank/DDBJ databases">
        <authorList>
            <person name="McCartney M.A."/>
            <person name="Auch B."/>
            <person name="Kono T."/>
            <person name="Mallez S."/>
            <person name="Becker A."/>
            <person name="Gohl D.M."/>
            <person name="Silverstein K.A.T."/>
            <person name="Koren S."/>
            <person name="Bechman K.B."/>
            <person name="Herman A."/>
            <person name="Abrahante J.E."/>
            <person name="Garbe J."/>
        </authorList>
    </citation>
    <scope>NUCLEOTIDE SEQUENCE</scope>
    <source>
        <strain evidence="1">Duluth1</strain>
        <tissue evidence="1">Whole animal</tissue>
    </source>
</reference>
<gene>
    <name evidence="1" type="ORF">DPMN_014513</name>
</gene>
<dbReference type="OrthoDB" id="6125577at2759"/>